<reference evidence="2" key="1">
    <citation type="journal article" date="2020" name="Stud. Mycol.">
        <title>101 Dothideomycetes genomes: a test case for predicting lifestyles and emergence of pathogens.</title>
        <authorList>
            <person name="Haridas S."/>
            <person name="Albert R."/>
            <person name="Binder M."/>
            <person name="Bloem J."/>
            <person name="Labutti K."/>
            <person name="Salamov A."/>
            <person name="Andreopoulos B."/>
            <person name="Baker S."/>
            <person name="Barry K."/>
            <person name="Bills G."/>
            <person name="Bluhm B."/>
            <person name="Cannon C."/>
            <person name="Castanera R."/>
            <person name="Culley D."/>
            <person name="Daum C."/>
            <person name="Ezra D."/>
            <person name="Gonzalez J."/>
            <person name="Henrissat B."/>
            <person name="Kuo A."/>
            <person name="Liang C."/>
            <person name="Lipzen A."/>
            <person name="Lutzoni F."/>
            <person name="Magnuson J."/>
            <person name="Mondo S."/>
            <person name="Nolan M."/>
            <person name="Ohm R."/>
            <person name="Pangilinan J."/>
            <person name="Park H.-J."/>
            <person name="Ramirez L."/>
            <person name="Alfaro M."/>
            <person name="Sun H."/>
            <person name="Tritt A."/>
            <person name="Yoshinaga Y."/>
            <person name="Zwiers L.-H."/>
            <person name="Turgeon B."/>
            <person name="Goodwin S."/>
            <person name="Spatafora J."/>
            <person name="Crous P."/>
            <person name="Grigoriev I."/>
        </authorList>
    </citation>
    <scope>NUCLEOTIDE SEQUENCE</scope>
    <source>
        <strain evidence="2">CBS 260.36</strain>
    </source>
</reference>
<evidence type="ECO:0000313" key="3">
    <source>
        <dbReference type="Proteomes" id="UP000799439"/>
    </source>
</evidence>
<proteinExistence type="predicted"/>
<feature type="domain" description="DUF6314" evidence="1">
    <location>
        <begin position="12"/>
        <end position="166"/>
    </location>
</feature>
<comment type="caution">
    <text evidence="2">The sequence shown here is derived from an EMBL/GenBank/DDBJ whole genome shotgun (WGS) entry which is preliminary data.</text>
</comment>
<sequence>MQAPLRTIFHGLEGTWQLRRSLNSKLLGFPSGTFTGTATFSPSDAFNKSSYLYHEIGTLTTDQGFQLTANRKYIYCYSPEDAKLSAWFVKDVDGKDDVDYLYHELEFHFEHDRWIAKADHLCENDMYWAFYDFRLDAAGDSLLMWGLKHQVKGPEKDYSSDTVYTREDQAQATNSASNSLRCMGY</sequence>
<dbReference type="EMBL" id="ML996081">
    <property type="protein sequence ID" value="KAF2157076.1"/>
    <property type="molecule type" value="Genomic_DNA"/>
</dbReference>
<name>A0A9P4MS07_9PEZI</name>
<organism evidence="2 3">
    <name type="scientific">Myriangium duriaei CBS 260.36</name>
    <dbReference type="NCBI Taxonomy" id="1168546"/>
    <lineage>
        <taxon>Eukaryota</taxon>
        <taxon>Fungi</taxon>
        <taxon>Dikarya</taxon>
        <taxon>Ascomycota</taxon>
        <taxon>Pezizomycotina</taxon>
        <taxon>Dothideomycetes</taxon>
        <taxon>Dothideomycetidae</taxon>
        <taxon>Myriangiales</taxon>
        <taxon>Myriangiaceae</taxon>
        <taxon>Myriangium</taxon>
    </lineage>
</organism>
<evidence type="ECO:0000313" key="2">
    <source>
        <dbReference type="EMBL" id="KAF2157076.1"/>
    </source>
</evidence>
<dbReference type="OrthoDB" id="66881at2759"/>
<gene>
    <name evidence="2" type="ORF">K461DRAFT_289426</name>
</gene>
<keyword evidence="3" id="KW-1185">Reference proteome</keyword>
<dbReference type="InterPro" id="IPR045632">
    <property type="entry name" value="DUF6314"/>
</dbReference>
<accession>A0A9P4MS07</accession>
<protein>
    <recommendedName>
        <fullName evidence="1">DUF6314 domain-containing protein</fullName>
    </recommendedName>
</protein>
<dbReference type="AlphaFoldDB" id="A0A9P4MS07"/>
<dbReference type="Proteomes" id="UP000799439">
    <property type="component" value="Unassembled WGS sequence"/>
</dbReference>
<dbReference type="Pfam" id="PF19834">
    <property type="entry name" value="DUF6314"/>
    <property type="match status" value="1"/>
</dbReference>
<evidence type="ECO:0000259" key="1">
    <source>
        <dbReference type="Pfam" id="PF19834"/>
    </source>
</evidence>